<evidence type="ECO:0000313" key="1">
    <source>
        <dbReference type="EMBL" id="CAG2009185.1"/>
    </source>
</evidence>
<protein>
    <submittedName>
        <fullName evidence="2">Uncharacterized protein</fullName>
    </submittedName>
</protein>
<dbReference type="AlphaFoldDB" id="A0A679NL73"/>
<sequence length="59" mass="6553">MVPWKTKNQDQKIPIRKSIRGGTDEVTFEGVKVKVKVKQSKLTITKSSVVGERNPNGEG</sequence>
<accession>A0A679NL73</accession>
<name>A0A679NL73_GIBZA</name>
<proteinExistence type="predicted"/>
<gene>
    <name evidence="2" type="ORF">FUG_LOCUS580524</name>
    <name evidence="1" type="ORF">MDCFG202_LOCUS579489</name>
</gene>
<dbReference type="Proteomes" id="UP000746612">
    <property type="component" value="Unassembled WGS sequence"/>
</dbReference>
<reference evidence="1" key="2">
    <citation type="submission" date="2021-03" db="EMBL/GenBank/DDBJ databases">
        <authorList>
            <person name="Alouane T."/>
            <person name="Langin T."/>
            <person name="Bonhomme L."/>
        </authorList>
    </citation>
    <scope>NUCLEOTIDE SEQUENCE</scope>
    <source>
        <strain evidence="1">MDC_Fg202</strain>
    </source>
</reference>
<organism evidence="2">
    <name type="scientific">Gibberella zeae</name>
    <name type="common">Wheat head blight fungus</name>
    <name type="synonym">Fusarium graminearum</name>
    <dbReference type="NCBI Taxonomy" id="5518"/>
    <lineage>
        <taxon>Eukaryota</taxon>
        <taxon>Fungi</taxon>
        <taxon>Dikarya</taxon>
        <taxon>Ascomycota</taxon>
        <taxon>Pezizomycotina</taxon>
        <taxon>Sordariomycetes</taxon>
        <taxon>Hypocreomycetidae</taxon>
        <taxon>Hypocreales</taxon>
        <taxon>Nectriaceae</taxon>
        <taxon>Fusarium</taxon>
    </lineage>
</organism>
<reference evidence="2" key="1">
    <citation type="submission" date="2019-04" db="EMBL/GenBank/DDBJ databases">
        <authorList>
            <person name="Melise S."/>
            <person name="Noan J."/>
            <person name="Okalmin O."/>
        </authorList>
    </citation>
    <scope>NUCLEOTIDE SEQUENCE</scope>
    <source>
        <strain evidence="2">FN9</strain>
    </source>
</reference>
<dbReference type="EMBL" id="CAAKMV010000207">
    <property type="protein sequence ID" value="VIO64552.1"/>
    <property type="molecule type" value="Genomic_DNA"/>
</dbReference>
<dbReference type="EMBL" id="CAJPIJ010000191">
    <property type="protein sequence ID" value="CAG2009185.1"/>
    <property type="molecule type" value="Genomic_DNA"/>
</dbReference>
<evidence type="ECO:0000313" key="2">
    <source>
        <dbReference type="EMBL" id="VIO64552.1"/>
    </source>
</evidence>